<dbReference type="RefSeq" id="WP_008436363.1">
    <property type="nucleotide sequence ID" value="NZ_LVJS01000054.1"/>
</dbReference>
<comment type="caution">
    <text evidence="2">The sequence shown here is derived from an EMBL/GenBank/DDBJ whole genome shotgun (WGS) entry which is preliminary data.</text>
</comment>
<evidence type="ECO:0008006" key="4">
    <source>
        <dbReference type="Google" id="ProtNLM"/>
    </source>
</evidence>
<feature type="transmembrane region" description="Helical" evidence="1">
    <location>
        <begin position="44"/>
        <end position="64"/>
    </location>
</feature>
<protein>
    <recommendedName>
        <fullName evidence="4">Transmembrane protein</fullName>
    </recommendedName>
</protein>
<dbReference type="Proteomes" id="UP000076131">
    <property type="component" value="Unassembled WGS sequence"/>
</dbReference>
<dbReference type="STRING" id="416169.RHOFW104T7_18090"/>
<feature type="transmembrane region" description="Helical" evidence="1">
    <location>
        <begin position="104"/>
        <end position="123"/>
    </location>
</feature>
<dbReference type="AlphaFoldDB" id="A0A154QER2"/>
<sequence length="140" mass="15257">MNHRPAKIWHSYRSLPRWVQVWVGFVLIPVNVLPFLLLDTWSGRAGAAAALFVVATNLPIMWFAGGMSRAMSLPHLLAWVPLEIALVLRISGAAGNLPPSTAELALAIALLLINGISLAFDALDSWRWLRGQREVPGTAA</sequence>
<evidence type="ECO:0000313" key="3">
    <source>
        <dbReference type="Proteomes" id="UP000076131"/>
    </source>
</evidence>
<accession>A0A154QER2</accession>
<feature type="transmembrane region" description="Helical" evidence="1">
    <location>
        <begin position="21"/>
        <end position="38"/>
    </location>
</feature>
<feature type="transmembrane region" description="Helical" evidence="1">
    <location>
        <begin position="76"/>
        <end position="98"/>
    </location>
</feature>
<evidence type="ECO:0000256" key="1">
    <source>
        <dbReference type="SAM" id="Phobius"/>
    </source>
</evidence>
<proteinExistence type="predicted"/>
<reference evidence="2 3" key="1">
    <citation type="journal article" date="2016" name="MBio">
        <title>Lateral Gene Transfer in a Heavy Metal-Contaminated-Groundwater Microbial Community.</title>
        <authorList>
            <person name="Hemme C.L."/>
            <person name="Green S.J."/>
            <person name="Rishishwar L."/>
            <person name="Prakash O."/>
            <person name="Pettenato A."/>
            <person name="Chakraborty R."/>
            <person name="Deutschbauer A.M."/>
            <person name="Van Nostrand J.D."/>
            <person name="Wu L."/>
            <person name="He Z."/>
            <person name="Jordan I.K."/>
            <person name="Hazen T.C."/>
            <person name="Arkin A.P."/>
            <person name="Kostka J.E."/>
            <person name="Zhou J."/>
        </authorList>
    </citation>
    <scope>NUCLEOTIDE SEQUENCE [LARGE SCALE GENOMIC DNA]</scope>
    <source>
        <strain evidence="2 3">FW104-T7</strain>
    </source>
</reference>
<keyword evidence="1" id="KW-1133">Transmembrane helix</keyword>
<keyword evidence="3" id="KW-1185">Reference proteome</keyword>
<keyword evidence="1" id="KW-0812">Transmembrane</keyword>
<keyword evidence="1" id="KW-0472">Membrane</keyword>
<name>A0A154QER2_9GAMM</name>
<dbReference type="EMBL" id="LVJS01000054">
    <property type="protein sequence ID" value="KZC22713.1"/>
    <property type="molecule type" value="Genomic_DNA"/>
</dbReference>
<organism evidence="2 3">
    <name type="scientific">Rhodanobacter thiooxydans</name>
    <dbReference type="NCBI Taxonomy" id="416169"/>
    <lineage>
        <taxon>Bacteria</taxon>
        <taxon>Pseudomonadati</taxon>
        <taxon>Pseudomonadota</taxon>
        <taxon>Gammaproteobacteria</taxon>
        <taxon>Lysobacterales</taxon>
        <taxon>Rhodanobacteraceae</taxon>
        <taxon>Rhodanobacter</taxon>
    </lineage>
</organism>
<dbReference type="eggNOG" id="ENOG5032ZC8">
    <property type="taxonomic scope" value="Bacteria"/>
</dbReference>
<evidence type="ECO:0000313" key="2">
    <source>
        <dbReference type="EMBL" id="KZC22713.1"/>
    </source>
</evidence>
<gene>
    <name evidence="2" type="ORF">RHOFW104T7_18090</name>
</gene>